<dbReference type="GO" id="GO:0034480">
    <property type="term" value="F:phosphatidylcholine phospholipase C activity"/>
    <property type="evidence" value="ECO:0007669"/>
    <property type="project" value="UniProtKB-EC"/>
</dbReference>
<dbReference type="EC" id="3.1.4.3" evidence="2"/>
<evidence type="ECO:0000256" key="1">
    <source>
        <dbReference type="ARBA" id="ARBA00009717"/>
    </source>
</evidence>
<dbReference type="GO" id="GO:0009395">
    <property type="term" value="P:phospholipid catabolic process"/>
    <property type="evidence" value="ECO:0007669"/>
    <property type="project" value="TreeGrafter"/>
</dbReference>
<keyword evidence="5" id="KW-1185">Reference proteome</keyword>
<dbReference type="Gene3D" id="3.40.720.10">
    <property type="entry name" value="Alkaline Phosphatase, subunit A"/>
    <property type="match status" value="2"/>
</dbReference>
<dbReference type="Pfam" id="PF04185">
    <property type="entry name" value="Phosphoesterase"/>
    <property type="match status" value="1"/>
</dbReference>
<dbReference type="InterPro" id="IPR007312">
    <property type="entry name" value="Phosphoesterase"/>
</dbReference>
<dbReference type="InterPro" id="IPR006311">
    <property type="entry name" value="TAT_signal"/>
</dbReference>
<dbReference type="PROSITE" id="PS51318">
    <property type="entry name" value="TAT"/>
    <property type="match status" value="1"/>
</dbReference>
<evidence type="ECO:0000313" key="5">
    <source>
        <dbReference type="Proteomes" id="UP001151081"/>
    </source>
</evidence>
<dbReference type="Proteomes" id="UP001151081">
    <property type="component" value="Unassembled WGS sequence"/>
</dbReference>
<reference evidence="4 5" key="1">
    <citation type="submission" date="2021-04" db="EMBL/GenBank/DDBJ databases">
        <title>Genome analysis of Polyangium sp.</title>
        <authorList>
            <person name="Li Y."/>
            <person name="Wang J."/>
        </authorList>
    </citation>
    <scope>NUCLEOTIDE SEQUENCE [LARGE SCALE GENOMIC DNA]</scope>
    <source>
        <strain evidence="4 5">SDU14</strain>
    </source>
</reference>
<dbReference type="AlphaFoldDB" id="A0A9X3X0E0"/>
<gene>
    <name evidence="4" type="ORF">KEG57_12765</name>
</gene>
<keyword evidence="3" id="KW-0378">Hydrolase</keyword>
<accession>A0A9X3X0E0</accession>
<comment type="similarity">
    <text evidence="1">Belongs to the bacterial phospholipase C family.</text>
</comment>
<sequence>MARRNSLRGLAGQVSRRAALKGLGAGIGAAALGSGCATGPDRCEAGPTAPAVGPDFDAHGAPTPRRLLAGIDTFVVVMMENRSFDHFFGALAFDPDYPARDAVDGLEGGEANEDDDGTTMAMHRAEVACDHHGPLHTWDAAHTAFAEGRNDGFLRANKGVLWRQRDAMTYHDRSQIPLFYALADQYVVCDRWFSSVLGPTWPNRFFLHATTSQGITTNDPITDGPATIWEKLGKGCWSSKAYAAGPAHWYHAGFRGRTLGGNDPMVCTRVETFFHDARTGNLPNFSVIDPDFWSSDLHPPHSLALGEALVGSIVRSMQESPQWGRSLLIITFDEYGGFYDHVPPPTTEDPRPAFRQLGFRVPSLVIGPSVRAGEVVSTQLEHVSIAASLATRFGIESLGPRMDAAADLSSCIDPAKVGLPPGPMGRLPRIDIDRRRVEEVSFRFTSQPGIEAALRAGAIPLDRIDPRSHEERLGSLLRHAQEFEVARVSE</sequence>
<dbReference type="SUPFAM" id="SSF53649">
    <property type="entry name" value="Alkaline phosphatase-like"/>
    <property type="match status" value="1"/>
</dbReference>
<dbReference type="RefSeq" id="WP_272419823.1">
    <property type="nucleotide sequence ID" value="NZ_JAGTJJ010000004.1"/>
</dbReference>
<protein>
    <recommendedName>
        <fullName evidence="2">phospholipase C</fullName>
        <ecNumber evidence="2">3.1.4.3</ecNumber>
    </recommendedName>
</protein>
<comment type="caution">
    <text evidence="4">The sequence shown here is derived from an EMBL/GenBank/DDBJ whole genome shotgun (WGS) entry which is preliminary data.</text>
</comment>
<evidence type="ECO:0000256" key="3">
    <source>
        <dbReference type="ARBA" id="ARBA00022801"/>
    </source>
</evidence>
<name>A0A9X3X0E0_9BACT</name>
<dbReference type="PANTHER" id="PTHR31956">
    <property type="entry name" value="NON-SPECIFIC PHOSPHOLIPASE C4-RELATED"/>
    <property type="match status" value="1"/>
</dbReference>
<evidence type="ECO:0000256" key="2">
    <source>
        <dbReference type="ARBA" id="ARBA00012018"/>
    </source>
</evidence>
<proteinExistence type="inferred from homology"/>
<dbReference type="PANTHER" id="PTHR31956:SF1">
    <property type="entry name" value="NON-SPECIFIC PHOSPHOLIPASE C1"/>
    <property type="match status" value="1"/>
</dbReference>
<dbReference type="InterPro" id="IPR017850">
    <property type="entry name" value="Alkaline_phosphatase_core_sf"/>
</dbReference>
<evidence type="ECO:0000313" key="4">
    <source>
        <dbReference type="EMBL" id="MDC3981377.1"/>
    </source>
</evidence>
<dbReference type="EMBL" id="JAGTJJ010000004">
    <property type="protein sequence ID" value="MDC3981377.1"/>
    <property type="molecule type" value="Genomic_DNA"/>
</dbReference>
<organism evidence="4 5">
    <name type="scientific">Polyangium jinanense</name>
    <dbReference type="NCBI Taxonomy" id="2829994"/>
    <lineage>
        <taxon>Bacteria</taxon>
        <taxon>Pseudomonadati</taxon>
        <taxon>Myxococcota</taxon>
        <taxon>Polyangia</taxon>
        <taxon>Polyangiales</taxon>
        <taxon>Polyangiaceae</taxon>
        <taxon>Polyangium</taxon>
    </lineage>
</organism>